<accession>A0A9Q5HYV6</accession>
<evidence type="ECO:0000313" key="8">
    <source>
        <dbReference type="Proteomes" id="UP000757232"/>
    </source>
</evidence>
<keyword evidence="4 6" id="KW-0333">Golgi apparatus</keyword>
<gene>
    <name evidence="7" type="ORF">A7U60_g4466</name>
</gene>
<dbReference type="PANTHER" id="PTHR23249:SF16">
    <property type="entry name" value="TRAFFICKING PROTEIN PARTICLE COMPLEX SUBUNIT 1"/>
    <property type="match status" value="1"/>
</dbReference>
<proteinExistence type="inferred from homology"/>
<dbReference type="Gene3D" id="3.30.450.70">
    <property type="match status" value="1"/>
</dbReference>
<evidence type="ECO:0000256" key="3">
    <source>
        <dbReference type="ARBA" id="ARBA00022892"/>
    </source>
</evidence>
<dbReference type="SMART" id="SM01399">
    <property type="entry name" value="Sybindin"/>
    <property type="match status" value="1"/>
</dbReference>
<sequence>MTIFSLYVYDRHCTCVYYHDWHRTKRPKPASKDGLLPAVSRAVSHQGASTDGIAPPMSSFSSPRNTLISSSGVVVAVNEEPELPIKLPSSGSGVQTQQPSSTGGALAFDEEAKLVYGVILSLRTMIKKLSKRYVSVKPYLKRYSAPVNPVAIHSDENFTAYRTSTYKLHLYETPSLYKFVLLTDPKIDGPAVRFALRQVYAGPFLEYAVRNPLIQMDSRERGIDNEYFRASVDRLMRGQAFFN</sequence>
<evidence type="ECO:0000256" key="6">
    <source>
        <dbReference type="RuleBase" id="RU366065"/>
    </source>
</evidence>
<comment type="subunit">
    <text evidence="6">Part of the multisubunit transport protein particle (TRAPP) complex.</text>
</comment>
<dbReference type="GO" id="GO:0006888">
    <property type="term" value="P:endoplasmic reticulum to Golgi vesicle-mediated transport"/>
    <property type="evidence" value="ECO:0007669"/>
    <property type="project" value="UniProtKB-UniRule"/>
</dbReference>
<dbReference type="GO" id="GO:0005783">
    <property type="term" value="C:endoplasmic reticulum"/>
    <property type="evidence" value="ECO:0007669"/>
    <property type="project" value="UniProtKB-SubCell"/>
</dbReference>
<evidence type="ECO:0000256" key="2">
    <source>
        <dbReference type="ARBA" id="ARBA00022824"/>
    </source>
</evidence>
<dbReference type="InterPro" id="IPR011012">
    <property type="entry name" value="Longin-like_dom_sf"/>
</dbReference>
<evidence type="ECO:0000313" key="7">
    <source>
        <dbReference type="EMBL" id="OCB88424.1"/>
    </source>
</evidence>
<name>A0A9Q5HYV6_SANBA</name>
<dbReference type="SUPFAM" id="SSF64356">
    <property type="entry name" value="SNARE-like"/>
    <property type="match status" value="1"/>
</dbReference>
<dbReference type="OrthoDB" id="3364529at2759"/>
<protein>
    <recommendedName>
        <fullName evidence="6">Trafficking protein particle complex subunit</fullName>
    </recommendedName>
</protein>
<evidence type="ECO:0000256" key="1">
    <source>
        <dbReference type="ARBA" id="ARBA00022448"/>
    </source>
</evidence>
<dbReference type="AlphaFoldDB" id="A0A9Q5HYV6"/>
<comment type="caution">
    <text evidence="7">The sequence shown here is derived from an EMBL/GenBank/DDBJ whole genome shotgun (WGS) entry which is preliminary data.</text>
</comment>
<dbReference type="Pfam" id="PF04099">
    <property type="entry name" value="Sybindin"/>
    <property type="match status" value="1"/>
</dbReference>
<organism evidence="7 8">
    <name type="scientific">Sanghuangporus baumii</name>
    <name type="common">Phellinus baumii</name>
    <dbReference type="NCBI Taxonomy" id="108892"/>
    <lineage>
        <taxon>Eukaryota</taxon>
        <taxon>Fungi</taxon>
        <taxon>Dikarya</taxon>
        <taxon>Basidiomycota</taxon>
        <taxon>Agaricomycotina</taxon>
        <taxon>Agaricomycetes</taxon>
        <taxon>Hymenochaetales</taxon>
        <taxon>Hymenochaetaceae</taxon>
        <taxon>Sanghuangporus</taxon>
    </lineage>
</organism>
<keyword evidence="8" id="KW-1185">Reference proteome</keyword>
<keyword evidence="2 6" id="KW-0256">Endoplasmic reticulum</keyword>
<dbReference type="PANTHER" id="PTHR23249">
    <property type="entry name" value="TRAFFICKING PROTEIN PARTICLE COMPLEX SUBUNIT"/>
    <property type="match status" value="1"/>
</dbReference>
<evidence type="ECO:0000256" key="4">
    <source>
        <dbReference type="ARBA" id="ARBA00023034"/>
    </source>
</evidence>
<dbReference type="EMBL" id="LNZH02000179">
    <property type="protein sequence ID" value="OCB88424.1"/>
    <property type="molecule type" value="Genomic_DNA"/>
</dbReference>
<comment type="similarity">
    <text evidence="5">Belongs to the TRAPP small subunits family. BET5 subfamily.</text>
</comment>
<dbReference type="GO" id="GO:0030008">
    <property type="term" value="C:TRAPP complex"/>
    <property type="evidence" value="ECO:0007669"/>
    <property type="project" value="UniProtKB-UniRule"/>
</dbReference>
<comment type="subcellular location">
    <subcellularLocation>
        <location evidence="6">Endoplasmic reticulum</location>
    </subcellularLocation>
    <subcellularLocation>
        <location evidence="6">Golgi apparatus</location>
        <location evidence="6">cis-Golgi network</location>
    </subcellularLocation>
</comment>
<keyword evidence="3 6" id="KW-0931">ER-Golgi transport</keyword>
<dbReference type="Proteomes" id="UP000757232">
    <property type="component" value="Unassembled WGS sequence"/>
</dbReference>
<reference evidence="7" key="1">
    <citation type="submission" date="2016-06" db="EMBL/GenBank/DDBJ databases">
        <title>Draft Genome sequence of the fungus Inonotus baumii.</title>
        <authorList>
            <person name="Zhu H."/>
            <person name="Lin W."/>
        </authorList>
    </citation>
    <scope>NUCLEOTIDE SEQUENCE</scope>
    <source>
        <strain evidence="7">821</strain>
    </source>
</reference>
<dbReference type="GO" id="GO:0005794">
    <property type="term" value="C:Golgi apparatus"/>
    <property type="evidence" value="ECO:0007669"/>
    <property type="project" value="UniProtKB-SubCell"/>
</dbReference>
<evidence type="ECO:0000256" key="5">
    <source>
        <dbReference type="ARBA" id="ARBA00038167"/>
    </source>
</evidence>
<dbReference type="InterPro" id="IPR007233">
    <property type="entry name" value="TRAPPC"/>
</dbReference>
<keyword evidence="1 6" id="KW-0813">Transport</keyword>